<sequence>MKTIQIKNPSEVVIERTRILFIVIALLFALQSNAQLSVSININANTNRVYETEYRHVHDSRCNHREVVEYYYYPEIEVYFDVQAAVYLYHTSKGWTRSRYLPRHCSHYNIQRGYRVGLDYHGQRPYNHFHDHKMKYKIKKHYYADKHSKGKHKGHKKY</sequence>
<dbReference type="RefSeq" id="WP_140964387.1">
    <property type="nucleotide sequence ID" value="NZ_VEVQ02000019.1"/>
</dbReference>
<evidence type="ECO:0000313" key="1">
    <source>
        <dbReference type="EMBL" id="NHN27881.1"/>
    </source>
</evidence>
<proteinExistence type="predicted"/>
<comment type="caution">
    <text evidence="1">The sequence shown here is derived from an EMBL/GenBank/DDBJ whole genome shotgun (WGS) entry which is preliminary data.</text>
</comment>
<dbReference type="EMBL" id="VEVQ02000019">
    <property type="protein sequence ID" value="NHN27881.1"/>
    <property type="molecule type" value="Genomic_DNA"/>
</dbReference>
<reference evidence="2" key="1">
    <citation type="submission" date="2019-05" db="EMBL/GenBank/DDBJ databases">
        <title>Flavobacterium profundi sp. nov., isolated from a deep-sea seamount.</title>
        <authorList>
            <person name="Zhang D.-C."/>
        </authorList>
    </citation>
    <scope>NUCLEOTIDE SEQUENCE [LARGE SCALE GENOMIC DNA]</scope>
    <source>
        <strain evidence="2">EC11</strain>
    </source>
</reference>
<keyword evidence="2" id="KW-1185">Reference proteome</keyword>
<protein>
    <submittedName>
        <fullName evidence="1">Uncharacterized protein</fullName>
    </submittedName>
</protein>
<evidence type="ECO:0000313" key="2">
    <source>
        <dbReference type="Proteomes" id="UP000817854"/>
    </source>
</evidence>
<gene>
    <name evidence="1" type="ORF">FIA58_019565</name>
</gene>
<reference evidence="1 2" key="3">
    <citation type="submission" date="2020-02" db="EMBL/GenBank/DDBJ databases">
        <title>Flavobacterium profundi sp. nov., isolated from a deep-sea seamount.</title>
        <authorList>
            <person name="Zhang D.-C."/>
        </authorList>
    </citation>
    <scope>NUCLEOTIDE SEQUENCE [LARGE SCALE GENOMIC DNA]</scope>
    <source>
        <strain evidence="1 2">EC11</strain>
    </source>
</reference>
<name>A0ABX0J100_9FLAO</name>
<organism evidence="1 2">
    <name type="scientific">Flavobacterium jejuense</name>
    <dbReference type="NCBI Taxonomy" id="1544455"/>
    <lineage>
        <taxon>Bacteria</taxon>
        <taxon>Pseudomonadati</taxon>
        <taxon>Bacteroidota</taxon>
        <taxon>Flavobacteriia</taxon>
        <taxon>Flavobacteriales</taxon>
        <taxon>Flavobacteriaceae</taxon>
        <taxon>Flavobacterium</taxon>
    </lineage>
</organism>
<reference evidence="1 2" key="2">
    <citation type="submission" date="2019-05" db="EMBL/GenBank/DDBJ databases">
        <authorList>
            <person name="Lianzixin W."/>
        </authorList>
    </citation>
    <scope>NUCLEOTIDE SEQUENCE [LARGE SCALE GENOMIC DNA]</scope>
    <source>
        <strain evidence="1 2">EC11</strain>
    </source>
</reference>
<dbReference type="Proteomes" id="UP000817854">
    <property type="component" value="Unassembled WGS sequence"/>
</dbReference>
<accession>A0ABX0J100</accession>